<organism evidence="1 2">
    <name type="scientific">Paraburkholderia phenazinium</name>
    <dbReference type="NCBI Taxonomy" id="60549"/>
    <lineage>
        <taxon>Bacteria</taxon>
        <taxon>Pseudomonadati</taxon>
        <taxon>Pseudomonadota</taxon>
        <taxon>Betaproteobacteria</taxon>
        <taxon>Burkholderiales</taxon>
        <taxon>Burkholderiaceae</taxon>
        <taxon>Paraburkholderia</taxon>
    </lineage>
</organism>
<dbReference type="SUPFAM" id="SSF46689">
    <property type="entry name" value="Homeodomain-like"/>
    <property type="match status" value="1"/>
</dbReference>
<sequence>MRSRTEELPTVTRRMSAAQMLLAGSSVSAVAKALHLSMATVKRYKTILDDGGLDALKKMSVGGRSSALDAAALDWIAAALQGSAQAHGFPSDAWTNARLRELIEARFGVQYSRVYTWQIATNLGLGHRLSKSSR</sequence>
<dbReference type="InterPro" id="IPR038116">
    <property type="entry name" value="TrpR-like_sf"/>
</dbReference>
<dbReference type="Proteomes" id="UP000185151">
    <property type="component" value="Unassembled WGS sequence"/>
</dbReference>
<reference evidence="1 2" key="1">
    <citation type="submission" date="2016-11" db="EMBL/GenBank/DDBJ databases">
        <authorList>
            <person name="Jaros S."/>
            <person name="Januszkiewicz K."/>
            <person name="Wedrychowicz H."/>
        </authorList>
    </citation>
    <scope>NUCLEOTIDE SEQUENCE [LARGE SCALE GENOMIC DNA]</scope>
    <source>
        <strain evidence="1 2">GAS95</strain>
    </source>
</reference>
<keyword evidence="2" id="KW-1185">Reference proteome</keyword>
<gene>
    <name evidence="1" type="ORF">SAMN05444165_1476</name>
</gene>
<dbReference type="AlphaFoldDB" id="A0A1N6HMM3"/>
<dbReference type="InterPro" id="IPR009057">
    <property type="entry name" value="Homeodomain-like_sf"/>
</dbReference>
<dbReference type="Gene3D" id="1.10.1270.10">
    <property type="entry name" value="TrpR-like"/>
    <property type="match status" value="1"/>
</dbReference>
<dbReference type="EMBL" id="FSRU01000001">
    <property type="protein sequence ID" value="SIO21108.1"/>
    <property type="molecule type" value="Genomic_DNA"/>
</dbReference>
<accession>A0A1N6HMM3</accession>
<dbReference type="RefSeq" id="WP_074295023.1">
    <property type="nucleotide sequence ID" value="NZ_FSRU01000001.1"/>
</dbReference>
<dbReference type="Pfam" id="PF13551">
    <property type="entry name" value="HTH_29"/>
    <property type="match status" value="1"/>
</dbReference>
<proteinExistence type="predicted"/>
<evidence type="ECO:0000313" key="2">
    <source>
        <dbReference type="Proteomes" id="UP000185151"/>
    </source>
</evidence>
<name>A0A1N6HMM3_9BURK</name>
<dbReference type="OrthoDB" id="9065453at2"/>
<evidence type="ECO:0000313" key="1">
    <source>
        <dbReference type="EMBL" id="SIO21108.1"/>
    </source>
</evidence>
<protein>
    <submittedName>
        <fullName evidence="1">Transposase</fullName>
    </submittedName>
</protein>